<sequence length="392" mass="44896">MFSHIAPQIAYNDTDVGPIQGHTPQGNTTILPDFGLSPYAYVFYATEAEYACSVLINIDRLNNVFQTKNRVIVLVKPTISSEYLSLFTAQNATVIPYEPPPLYDNDTPYYADVLLKLVGFRLHQYIPSLKRVLILDSDQIILQSLDHVFWLPSVDLAAPRAYWQGSFGFTSAFLLVTLSDRLWDRIELALQNITDDTFDMDLLNKMFGETTMVLPGDYCTLNSEWETNSIPKWWQGFEPPRDPSWKPPRKLPPTPDPPPIEIPPSLKGPLSTNNTSDISHNDQVLLSEYLNATARREEKIQAARDAVEQVHKEQVWKHEVKERGRRLSTTLEEVYKDVKVMHYTALGKPWQRYLEEVKKARPDAHPLFAKGFEVWRTKAAELCPWGEGEYVI</sequence>
<feature type="compositionally biased region" description="Pro residues" evidence="1">
    <location>
        <begin position="250"/>
        <end position="260"/>
    </location>
</feature>
<dbReference type="OrthoDB" id="2014201at2759"/>
<comment type="caution">
    <text evidence="2">The sequence shown here is derived from an EMBL/GenBank/DDBJ whole genome shotgun (WGS) entry which is preliminary data.</text>
</comment>
<reference evidence="2" key="1">
    <citation type="submission" date="2021-03" db="EMBL/GenBank/DDBJ databases">
        <authorList>
            <person name="Tagirdzhanova G."/>
        </authorList>
    </citation>
    <scope>NUCLEOTIDE SEQUENCE</scope>
</reference>
<feature type="region of interest" description="Disordered" evidence="1">
    <location>
        <begin position="234"/>
        <end position="260"/>
    </location>
</feature>
<evidence type="ECO:0008006" key="4">
    <source>
        <dbReference type="Google" id="ProtNLM"/>
    </source>
</evidence>
<dbReference type="InterPro" id="IPR050587">
    <property type="entry name" value="GNT1/Glycosyltrans_8"/>
</dbReference>
<dbReference type="SUPFAM" id="SSF53448">
    <property type="entry name" value="Nucleotide-diphospho-sugar transferases"/>
    <property type="match status" value="1"/>
</dbReference>
<name>A0A8H3IXJ3_9LECA</name>
<dbReference type="PANTHER" id="PTHR11183">
    <property type="entry name" value="GLYCOGENIN SUBFAMILY MEMBER"/>
    <property type="match status" value="1"/>
</dbReference>
<dbReference type="Gene3D" id="3.90.550.10">
    <property type="entry name" value="Spore Coat Polysaccharide Biosynthesis Protein SpsA, Chain A"/>
    <property type="match status" value="1"/>
</dbReference>
<dbReference type="EMBL" id="CAJPDT010000066">
    <property type="protein sequence ID" value="CAF9932510.1"/>
    <property type="molecule type" value="Genomic_DNA"/>
</dbReference>
<protein>
    <recommendedName>
        <fullName evidence="4">Nucleotide-diphospho-sugar transferase</fullName>
    </recommendedName>
</protein>
<keyword evidence="3" id="KW-1185">Reference proteome</keyword>
<proteinExistence type="predicted"/>
<evidence type="ECO:0000313" key="3">
    <source>
        <dbReference type="Proteomes" id="UP000664534"/>
    </source>
</evidence>
<organism evidence="2 3">
    <name type="scientific">Imshaugia aleurites</name>
    <dbReference type="NCBI Taxonomy" id="172621"/>
    <lineage>
        <taxon>Eukaryota</taxon>
        <taxon>Fungi</taxon>
        <taxon>Dikarya</taxon>
        <taxon>Ascomycota</taxon>
        <taxon>Pezizomycotina</taxon>
        <taxon>Lecanoromycetes</taxon>
        <taxon>OSLEUM clade</taxon>
        <taxon>Lecanoromycetidae</taxon>
        <taxon>Lecanorales</taxon>
        <taxon>Lecanorineae</taxon>
        <taxon>Parmeliaceae</taxon>
        <taxon>Imshaugia</taxon>
    </lineage>
</organism>
<dbReference type="InterPro" id="IPR029044">
    <property type="entry name" value="Nucleotide-diphossugar_trans"/>
</dbReference>
<evidence type="ECO:0000256" key="1">
    <source>
        <dbReference type="SAM" id="MobiDB-lite"/>
    </source>
</evidence>
<accession>A0A8H3IXJ3</accession>
<dbReference type="AlphaFoldDB" id="A0A8H3IXJ3"/>
<evidence type="ECO:0000313" key="2">
    <source>
        <dbReference type="EMBL" id="CAF9932510.1"/>
    </source>
</evidence>
<dbReference type="Proteomes" id="UP000664534">
    <property type="component" value="Unassembled WGS sequence"/>
</dbReference>
<gene>
    <name evidence="2" type="ORF">IMSHALPRED_008905</name>
</gene>